<comment type="catalytic activity">
    <reaction evidence="8">
        <text>L-histidyl-[protein] + UTP = N(tele)-(5'-uridylyl)-L-histidyl-[protein] + diphosphate</text>
        <dbReference type="Rhea" id="RHEA:83891"/>
        <dbReference type="Rhea" id="RHEA-COMP:9745"/>
        <dbReference type="Rhea" id="RHEA-COMP:20239"/>
        <dbReference type="ChEBI" id="CHEBI:29979"/>
        <dbReference type="ChEBI" id="CHEBI:33019"/>
        <dbReference type="ChEBI" id="CHEBI:46398"/>
        <dbReference type="ChEBI" id="CHEBI:233474"/>
    </reaction>
</comment>
<dbReference type="KEGG" id="bsto:C0V70_11320"/>
<dbReference type="HAMAP" id="MF_00692">
    <property type="entry name" value="SelO"/>
    <property type="match status" value="1"/>
</dbReference>
<dbReference type="EC" id="2.7.7.-" evidence="8"/>
<feature type="binding site" evidence="8">
    <location>
        <position position="91"/>
    </location>
    <ligand>
        <name>ATP</name>
        <dbReference type="ChEBI" id="CHEBI:30616"/>
    </ligand>
</feature>
<dbReference type="PANTHER" id="PTHR32057:SF14">
    <property type="entry name" value="PROTEIN ADENYLYLTRANSFERASE SELO, MITOCHONDRIAL"/>
    <property type="match status" value="1"/>
</dbReference>
<dbReference type="GO" id="GO:0030145">
    <property type="term" value="F:manganese ion binding"/>
    <property type="evidence" value="ECO:0007669"/>
    <property type="project" value="UniProtKB-UniRule"/>
</dbReference>
<organism evidence="9 10">
    <name type="scientific">Bacteriovorax stolpii</name>
    <name type="common">Bdellovibrio stolpii</name>
    <dbReference type="NCBI Taxonomy" id="960"/>
    <lineage>
        <taxon>Bacteria</taxon>
        <taxon>Pseudomonadati</taxon>
        <taxon>Bdellovibrionota</taxon>
        <taxon>Bacteriovoracia</taxon>
        <taxon>Bacteriovoracales</taxon>
        <taxon>Bacteriovoracaceae</taxon>
        <taxon>Bacteriovorax</taxon>
    </lineage>
</organism>
<feature type="binding site" evidence="8">
    <location>
        <position position="184"/>
    </location>
    <ligand>
        <name>ATP</name>
        <dbReference type="ChEBI" id="CHEBI:30616"/>
    </ligand>
</feature>
<accession>A0A2K9NT33</accession>
<comment type="catalytic activity">
    <reaction evidence="8">
        <text>L-seryl-[protein] + ATP = 3-O-(5'-adenylyl)-L-seryl-[protein] + diphosphate</text>
        <dbReference type="Rhea" id="RHEA:58120"/>
        <dbReference type="Rhea" id="RHEA-COMP:9863"/>
        <dbReference type="Rhea" id="RHEA-COMP:15073"/>
        <dbReference type="ChEBI" id="CHEBI:29999"/>
        <dbReference type="ChEBI" id="CHEBI:30616"/>
        <dbReference type="ChEBI" id="CHEBI:33019"/>
        <dbReference type="ChEBI" id="CHEBI:142516"/>
        <dbReference type="EC" id="2.7.7.108"/>
    </reaction>
</comment>
<feature type="active site" description="Proton acceptor" evidence="8">
    <location>
        <position position="253"/>
    </location>
</feature>
<dbReference type="InterPro" id="IPR003846">
    <property type="entry name" value="SelO"/>
</dbReference>
<evidence type="ECO:0000256" key="1">
    <source>
        <dbReference type="ARBA" id="ARBA00009747"/>
    </source>
</evidence>
<name>A0A2K9NT33_BACTC</name>
<dbReference type="Pfam" id="PF02696">
    <property type="entry name" value="SelO"/>
    <property type="match status" value="1"/>
</dbReference>
<evidence type="ECO:0000256" key="6">
    <source>
        <dbReference type="ARBA" id="ARBA00022840"/>
    </source>
</evidence>
<proteinExistence type="inferred from homology"/>
<feature type="binding site" evidence="8">
    <location>
        <position position="94"/>
    </location>
    <ligand>
        <name>ATP</name>
        <dbReference type="ChEBI" id="CHEBI:30616"/>
    </ligand>
</feature>
<protein>
    <recommendedName>
        <fullName evidence="8">Protein nucleotidyltransferase YdiU</fullName>
        <ecNumber evidence="8">2.7.7.-</ecNumber>
    </recommendedName>
    <alternativeName>
        <fullName evidence="8">Protein adenylyltransferase YdiU</fullName>
        <ecNumber evidence="8">2.7.7.108</ecNumber>
    </alternativeName>
    <alternativeName>
        <fullName evidence="8">Protein uridylyltransferase YdiU</fullName>
        <ecNumber evidence="8">2.7.7.-</ecNumber>
    </alternativeName>
</protein>
<comment type="function">
    <text evidence="8">Nucleotidyltransferase involved in the post-translational modification of proteins. It can catalyze the addition of adenosine monophosphate (AMP) or uridine monophosphate (UMP) to a protein, resulting in modifications known as AMPylation and UMPylation.</text>
</comment>
<dbReference type="GO" id="GO:0000287">
    <property type="term" value="F:magnesium ion binding"/>
    <property type="evidence" value="ECO:0007669"/>
    <property type="project" value="UniProtKB-UniRule"/>
</dbReference>
<evidence type="ECO:0000256" key="4">
    <source>
        <dbReference type="ARBA" id="ARBA00022723"/>
    </source>
</evidence>
<dbReference type="GO" id="GO:0005524">
    <property type="term" value="F:ATP binding"/>
    <property type="evidence" value="ECO:0007669"/>
    <property type="project" value="UniProtKB-UniRule"/>
</dbReference>
<dbReference type="EC" id="2.7.7.108" evidence="8"/>
<dbReference type="GO" id="GO:0070733">
    <property type="term" value="F:AMPylase activity"/>
    <property type="evidence" value="ECO:0007669"/>
    <property type="project" value="UniProtKB-EC"/>
</dbReference>
<keyword evidence="5 8" id="KW-0547">Nucleotide-binding</keyword>
<dbReference type="AlphaFoldDB" id="A0A2K9NT33"/>
<comment type="catalytic activity">
    <reaction evidence="8">
        <text>L-tyrosyl-[protein] + UTP = O-(5'-uridylyl)-L-tyrosyl-[protein] + diphosphate</text>
        <dbReference type="Rhea" id="RHEA:83887"/>
        <dbReference type="Rhea" id="RHEA-COMP:10136"/>
        <dbReference type="Rhea" id="RHEA-COMP:20238"/>
        <dbReference type="ChEBI" id="CHEBI:33019"/>
        <dbReference type="ChEBI" id="CHEBI:46398"/>
        <dbReference type="ChEBI" id="CHEBI:46858"/>
        <dbReference type="ChEBI" id="CHEBI:90602"/>
    </reaction>
</comment>
<feature type="binding site" evidence="8">
    <location>
        <position position="114"/>
    </location>
    <ligand>
        <name>ATP</name>
        <dbReference type="ChEBI" id="CHEBI:30616"/>
    </ligand>
</feature>
<feature type="binding site" evidence="8">
    <location>
        <position position="126"/>
    </location>
    <ligand>
        <name>ATP</name>
        <dbReference type="ChEBI" id="CHEBI:30616"/>
    </ligand>
</feature>
<dbReference type="EMBL" id="CP025704">
    <property type="protein sequence ID" value="AUN98680.1"/>
    <property type="molecule type" value="Genomic_DNA"/>
</dbReference>
<keyword evidence="3 8" id="KW-0548">Nucleotidyltransferase</keyword>
<keyword evidence="7 8" id="KW-0460">Magnesium</keyword>
<feature type="binding site" evidence="8">
    <location>
        <position position="127"/>
    </location>
    <ligand>
        <name>ATP</name>
        <dbReference type="ChEBI" id="CHEBI:30616"/>
    </ligand>
</feature>
<comment type="catalytic activity">
    <reaction evidence="8">
        <text>L-threonyl-[protein] + ATP = 3-O-(5'-adenylyl)-L-threonyl-[protein] + diphosphate</text>
        <dbReference type="Rhea" id="RHEA:54292"/>
        <dbReference type="Rhea" id="RHEA-COMP:11060"/>
        <dbReference type="Rhea" id="RHEA-COMP:13847"/>
        <dbReference type="ChEBI" id="CHEBI:30013"/>
        <dbReference type="ChEBI" id="CHEBI:30616"/>
        <dbReference type="ChEBI" id="CHEBI:33019"/>
        <dbReference type="ChEBI" id="CHEBI:138113"/>
        <dbReference type="EC" id="2.7.7.108"/>
    </reaction>
</comment>
<comment type="catalytic activity">
    <reaction evidence="8">
        <text>L-tyrosyl-[protein] + ATP = O-(5'-adenylyl)-L-tyrosyl-[protein] + diphosphate</text>
        <dbReference type="Rhea" id="RHEA:54288"/>
        <dbReference type="Rhea" id="RHEA-COMP:10136"/>
        <dbReference type="Rhea" id="RHEA-COMP:13846"/>
        <dbReference type="ChEBI" id="CHEBI:30616"/>
        <dbReference type="ChEBI" id="CHEBI:33019"/>
        <dbReference type="ChEBI" id="CHEBI:46858"/>
        <dbReference type="ChEBI" id="CHEBI:83624"/>
        <dbReference type="EC" id="2.7.7.108"/>
    </reaction>
</comment>
<evidence type="ECO:0000313" key="9">
    <source>
        <dbReference type="EMBL" id="AUN98680.1"/>
    </source>
</evidence>
<evidence type="ECO:0000256" key="3">
    <source>
        <dbReference type="ARBA" id="ARBA00022695"/>
    </source>
</evidence>
<evidence type="ECO:0000256" key="7">
    <source>
        <dbReference type="ARBA" id="ARBA00022842"/>
    </source>
</evidence>
<feature type="binding site" evidence="8">
    <location>
        <position position="254"/>
    </location>
    <ligand>
        <name>Mg(2+)</name>
        <dbReference type="ChEBI" id="CHEBI:18420"/>
    </ligand>
</feature>
<keyword evidence="6 8" id="KW-0067">ATP-binding</keyword>
<reference evidence="9 10" key="1">
    <citation type="submission" date="2018-01" db="EMBL/GenBank/DDBJ databases">
        <title>Complete genome sequence of Bacteriovorax stolpii DSM12778.</title>
        <authorList>
            <person name="Tang B."/>
            <person name="Chang J."/>
        </authorList>
    </citation>
    <scope>NUCLEOTIDE SEQUENCE [LARGE SCALE GENOMIC DNA]</scope>
    <source>
        <strain evidence="9 10">DSM 12778</strain>
    </source>
</reference>
<keyword evidence="4 8" id="KW-0479">Metal-binding</keyword>
<dbReference type="PANTHER" id="PTHR32057">
    <property type="entry name" value="PROTEIN ADENYLYLTRANSFERASE SELO, MITOCHONDRIAL"/>
    <property type="match status" value="1"/>
</dbReference>
<keyword evidence="8" id="KW-0464">Manganese</keyword>
<feature type="binding site" evidence="8">
    <location>
        <position position="93"/>
    </location>
    <ligand>
        <name>ATP</name>
        <dbReference type="ChEBI" id="CHEBI:30616"/>
    </ligand>
</feature>
<comment type="catalytic activity">
    <reaction evidence="8">
        <text>L-seryl-[protein] + UTP = O-(5'-uridylyl)-L-seryl-[protein] + diphosphate</text>
        <dbReference type="Rhea" id="RHEA:64604"/>
        <dbReference type="Rhea" id="RHEA-COMP:9863"/>
        <dbReference type="Rhea" id="RHEA-COMP:16635"/>
        <dbReference type="ChEBI" id="CHEBI:29999"/>
        <dbReference type="ChEBI" id="CHEBI:33019"/>
        <dbReference type="ChEBI" id="CHEBI:46398"/>
        <dbReference type="ChEBI" id="CHEBI:156051"/>
    </reaction>
</comment>
<dbReference type="Proteomes" id="UP000235584">
    <property type="component" value="Chromosome"/>
</dbReference>
<comment type="similarity">
    <text evidence="1 8">Belongs to the SELO family.</text>
</comment>
<comment type="cofactor">
    <cofactor evidence="8">
        <name>Mg(2+)</name>
        <dbReference type="ChEBI" id="CHEBI:18420"/>
    </cofactor>
    <cofactor evidence="8">
        <name>Mn(2+)</name>
        <dbReference type="ChEBI" id="CHEBI:29035"/>
    </cofactor>
</comment>
<feature type="binding site" evidence="8">
    <location>
        <position position="263"/>
    </location>
    <ligand>
        <name>Mg(2+)</name>
        <dbReference type="ChEBI" id="CHEBI:18420"/>
    </ligand>
</feature>
<dbReference type="NCBIfam" id="NF000658">
    <property type="entry name" value="PRK00029.1"/>
    <property type="match status" value="1"/>
</dbReference>
<evidence type="ECO:0000313" key="10">
    <source>
        <dbReference type="Proteomes" id="UP000235584"/>
    </source>
</evidence>
<sequence>MGKKLADLEYTNRLYKKAPFLYAQVKPTPLKEPKLLHLNTDLFERMELDPSLKDAPSFLRFLNGDLDFEGLFFGASFYSGHQFGHYVPRLGDGRAITLAEVKNHLGEHFELQLKGSGLTPFSRMGDGKAVVRSSIREYLASAHLKALGIPSTEALAVITGADDVYREEIEKSAIVLRVAESFLRFGHFQYYAHTNQKEELKELVEFAISHYFREYHDHPNRYVLFYQEVIKRTAKLFANWQAVGFCHGVLNTDNMSLLGLTLDYGPYGFIDHFDQDHVCNHSDHEGRYSLGNQPGIGMWNLERLGEALADFINEEDRKRTLETYPPLFLYEYRRVLLEKCGLYKMHLDDEDLLRGMLNMLVTSKIDYTQFFRALSRYEKGSLVLNGFDNPELKEWLARYEQRLVIEEEDESSRHEKMLGRNPKFILRNYIAQMAIEDASMMPLVFQVLTNPFAEWEDFHEWSKPAPVKYKNLSVSCSS</sequence>
<feature type="binding site" evidence="8">
    <location>
        <position position="263"/>
    </location>
    <ligand>
        <name>ATP</name>
        <dbReference type="ChEBI" id="CHEBI:30616"/>
    </ligand>
</feature>
<dbReference type="RefSeq" id="WP_102243971.1">
    <property type="nucleotide sequence ID" value="NZ_CP025704.1"/>
</dbReference>
<evidence type="ECO:0000256" key="5">
    <source>
        <dbReference type="ARBA" id="ARBA00022741"/>
    </source>
</evidence>
<evidence type="ECO:0000256" key="8">
    <source>
        <dbReference type="HAMAP-Rule" id="MF_00692"/>
    </source>
</evidence>
<keyword evidence="2 8" id="KW-0808">Transferase</keyword>
<keyword evidence="10" id="KW-1185">Reference proteome</keyword>
<feature type="binding site" evidence="8">
    <location>
        <position position="177"/>
    </location>
    <ligand>
        <name>ATP</name>
        <dbReference type="ChEBI" id="CHEBI:30616"/>
    </ligand>
</feature>
<gene>
    <name evidence="8" type="primary">ydiU</name>
    <name evidence="8" type="synonym">selO</name>
    <name evidence="9" type="ORF">C0V70_11320</name>
</gene>
<evidence type="ECO:0000256" key="2">
    <source>
        <dbReference type="ARBA" id="ARBA00022679"/>
    </source>
</evidence>